<evidence type="ECO:0000313" key="2">
    <source>
        <dbReference type="Proteomes" id="UP000192569"/>
    </source>
</evidence>
<name>A0A1W1VXK5_9FIRM</name>
<organism evidence="1 2">
    <name type="scientific">Thermanaeromonas toyohensis ToBE</name>
    <dbReference type="NCBI Taxonomy" id="698762"/>
    <lineage>
        <taxon>Bacteria</taxon>
        <taxon>Bacillati</taxon>
        <taxon>Bacillota</taxon>
        <taxon>Clostridia</taxon>
        <taxon>Neomoorellales</taxon>
        <taxon>Neomoorellaceae</taxon>
        <taxon>Thermanaeromonas</taxon>
    </lineage>
</organism>
<dbReference type="Proteomes" id="UP000192569">
    <property type="component" value="Chromosome I"/>
</dbReference>
<dbReference type="STRING" id="698762.SAMN00808754_2056"/>
<dbReference type="EMBL" id="LT838272">
    <property type="protein sequence ID" value="SMB97980.1"/>
    <property type="molecule type" value="Genomic_DNA"/>
</dbReference>
<reference evidence="1 2" key="1">
    <citation type="submission" date="2017-04" db="EMBL/GenBank/DDBJ databases">
        <authorList>
            <person name="Afonso C.L."/>
            <person name="Miller P.J."/>
            <person name="Scott M.A."/>
            <person name="Spackman E."/>
            <person name="Goraichik I."/>
            <person name="Dimitrov K.M."/>
            <person name="Suarez D.L."/>
            <person name="Swayne D.E."/>
        </authorList>
    </citation>
    <scope>NUCLEOTIDE SEQUENCE [LARGE SCALE GENOMIC DNA]</scope>
    <source>
        <strain evidence="1 2">ToBE</strain>
    </source>
</reference>
<gene>
    <name evidence="1" type="ORF">SAMN00808754_2056</name>
</gene>
<evidence type="ECO:0000313" key="1">
    <source>
        <dbReference type="EMBL" id="SMB97980.1"/>
    </source>
</evidence>
<proteinExistence type="predicted"/>
<keyword evidence="2" id="KW-1185">Reference proteome</keyword>
<dbReference type="AlphaFoldDB" id="A0A1W1VXK5"/>
<dbReference type="RefSeq" id="WP_084665631.1">
    <property type="nucleotide sequence ID" value="NZ_LT838272.1"/>
</dbReference>
<protein>
    <submittedName>
        <fullName evidence="1">Uncharacterized protein</fullName>
    </submittedName>
</protein>
<sequence length="73" mass="8780">MGRHFRKNPAGDYIACTWVESLKATAENGWIPWWRREEVLKVADGLTEEEAKKLCKELDREIRRNIAEWRMYQ</sequence>
<accession>A0A1W1VXK5</accession>